<feature type="domain" description="IraD/Gp25-like" evidence="1">
    <location>
        <begin position="36"/>
        <end position="133"/>
    </location>
</feature>
<dbReference type="KEGG" id="adin:H7849_07730"/>
<evidence type="ECO:0000313" key="2">
    <source>
        <dbReference type="EMBL" id="QNI33799.1"/>
    </source>
</evidence>
<dbReference type="EMBL" id="CP060394">
    <property type="protein sequence ID" value="QNI33799.1"/>
    <property type="molecule type" value="Genomic_DNA"/>
</dbReference>
<evidence type="ECO:0000313" key="3">
    <source>
        <dbReference type="Proteomes" id="UP000515312"/>
    </source>
</evidence>
<dbReference type="NCBIfam" id="TIGR03357">
    <property type="entry name" value="VI_zyme"/>
    <property type="match status" value="1"/>
</dbReference>
<organism evidence="2 3">
    <name type="scientific">Alloacidobacterium dinghuense</name>
    <dbReference type="NCBI Taxonomy" id="2763107"/>
    <lineage>
        <taxon>Bacteria</taxon>
        <taxon>Pseudomonadati</taxon>
        <taxon>Acidobacteriota</taxon>
        <taxon>Terriglobia</taxon>
        <taxon>Terriglobales</taxon>
        <taxon>Acidobacteriaceae</taxon>
        <taxon>Alloacidobacterium</taxon>
    </lineage>
</organism>
<dbReference type="PANTHER" id="PTHR38595">
    <property type="entry name" value="CYTOPLASMIC PROTEIN-RELATED"/>
    <property type="match status" value="1"/>
</dbReference>
<dbReference type="InterPro" id="IPR053176">
    <property type="entry name" value="T6SS_TssE1-like"/>
</dbReference>
<evidence type="ECO:0000259" key="1">
    <source>
        <dbReference type="Pfam" id="PF04965"/>
    </source>
</evidence>
<dbReference type="Proteomes" id="UP000515312">
    <property type="component" value="Chromosome"/>
</dbReference>
<accession>A0A7G8BMM9</accession>
<dbReference type="RefSeq" id="WP_186745459.1">
    <property type="nucleotide sequence ID" value="NZ_CP060394.1"/>
</dbReference>
<reference evidence="2 3" key="1">
    <citation type="submission" date="2020-08" db="EMBL/GenBank/DDBJ databases">
        <title>Edaphobacter telluris sp. nov. and Acidobacterium dinghuensis sp. nov., two acidobacteria isolated from forest soil.</title>
        <authorList>
            <person name="Fu J."/>
            <person name="Qiu L."/>
        </authorList>
    </citation>
    <scope>NUCLEOTIDE SEQUENCE [LARGE SCALE GENOMIC DNA]</scope>
    <source>
        <strain evidence="2">4Y35</strain>
    </source>
</reference>
<dbReference type="Gene3D" id="3.10.450.40">
    <property type="match status" value="1"/>
</dbReference>
<proteinExistence type="predicted"/>
<gene>
    <name evidence="2" type="primary">tssE</name>
    <name evidence="2" type="ORF">H7849_07730</name>
</gene>
<dbReference type="PANTHER" id="PTHR38595:SF2">
    <property type="entry name" value="TYPE VI SECRETION SYSTEM BASEPLATE SUBUNIT TSSE"/>
    <property type="match status" value="1"/>
</dbReference>
<dbReference type="SUPFAM" id="SSF160719">
    <property type="entry name" value="gpW/gp25-like"/>
    <property type="match status" value="1"/>
</dbReference>
<keyword evidence="3" id="KW-1185">Reference proteome</keyword>
<protein>
    <submittedName>
        <fullName evidence="2">Type VI secretion system baseplate subunit TssE</fullName>
    </submittedName>
</protein>
<dbReference type="Pfam" id="PF04965">
    <property type="entry name" value="GPW_gp25"/>
    <property type="match status" value="1"/>
</dbReference>
<dbReference type="AlphaFoldDB" id="A0A7G8BMM9"/>
<name>A0A7G8BMM9_9BACT</name>
<dbReference type="InterPro" id="IPR007048">
    <property type="entry name" value="IraD/Gp25-like"/>
</dbReference>
<sequence length="154" mass="17536">MARSATETLVTQSVLDRLMAVEDWPTTRAQSLRYFKEALKRDLEWLLNTRQPPIEALADYELASASTLNYGLPDISSMGLNSASDNRRLRQAIEACLRNYEPRLTDVRVTLEKGDTAERRLRFHIEGSMKLDPAPEEISFDTVLELSSGEYKVK</sequence>
<dbReference type="InterPro" id="IPR017737">
    <property type="entry name" value="TssE1-like"/>
</dbReference>